<dbReference type="RefSeq" id="WP_350891613.1">
    <property type="nucleotide sequence ID" value="NZ_JBEOTR010000020.1"/>
</dbReference>
<organism evidence="1 2">
    <name type="scientific">Streptomyces ardesiacus</name>
    <dbReference type="NCBI Taxonomy" id="285564"/>
    <lineage>
        <taxon>Bacteria</taxon>
        <taxon>Bacillati</taxon>
        <taxon>Actinomycetota</taxon>
        <taxon>Actinomycetes</taxon>
        <taxon>Kitasatosporales</taxon>
        <taxon>Streptomycetaceae</taxon>
        <taxon>Streptomyces</taxon>
    </lineage>
</organism>
<reference evidence="1 2" key="1">
    <citation type="submission" date="2024-10" db="EMBL/GenBank/DDBJ databases">
        <title>The Natural Products Discovery Center: Release of the First 8490 Sequenced Strains for Exploring Actinobacteria Biosynthetic Diversity.</title>
        <authorList>
            <person name="Kalkreuter E."/>
            <person name="Kautsar S.A."/>
            <person name="Yang D."/>
            <person name="Bader C.D."/>
            <person name="Teijaro C.N."/>
            <person name="Fluegel L."/>
            <person name="Davis C.M."/>
            <person name="Simpson J.R."/>
            <person name="Lauterbach L."/>
            <person name="Steele A.D."/>
            <person name="Gui C."/>
            <person name="Meng S."/>
            <person name="Li G."/>
            <person name="Viehrig K."/>
            <person name="Ye F."/>
            <person name="Su P."/>
            <person name="Kiefer A.F."/>
            <person name="Nichols A."/>
            <person name="Cepeda A.J."/>
            <person name="Yan W."/>
            <person name="Fan B."/>
            <person name="Jiang Y."/>
            <person name="Adhikari A."/>
            <person name="Zheng C.-J."/>
            <person name="Schuster L."/>
            <person name="Cowan T.M."/>
            <person name="Smanski M.J."/>
            <person name="Chevrette M.G."/>
            <person name="De Carvalho L.P.S."/>
            <person name="Shen B."/>
        </authorList>
    </citation>
    <scope>NUCLEOTIDE SEQUENCE [LARGE SCALE GENOMIC DNA]</scope>
    <source>
        <strain evidence="1 2">NPDC093086</strain>
    </source>
</reference>
<gene>
    <name evidence="1" type="ORF">ACIQFM_30740</name>
</gene>
<evidence type="ECO:0000313" key="1">
    <source>
        <dbReference type="EMBL" id="MFJ6040613.1"/>
    </source>
</evidence>
<accession>A0ABW8HIP4</accession>
<dbReference type="Proteomes" id="UP001617907">
    <property type="component" value="Unassembled WGS sequence"/>
</dbReference>
<dbReference type="EMBL" id="JBIVPC010000019">
    <property type="protein sequence ID" value="MFJ6040613.1"/>
    <property type="molecule type" value="Genomic_DNA"/>
</dbReference>
<name>A0ABW8HIP4_9ACTN</name>
<evidence type="ECO:0000313" key="2">
    <source>
        <dbReference type="Proteomes" id="UP001617907"/>
    </source>
</evidence>
<keyword evidence="2" id="KW-1185">Reference proteome</keyword>
<comment type="caution">
    <text evidence="1">The sequence shown here is derived from an EMBL/GenBank/DDBJ whole genome shotgun (WGS) entry which is preliminary data.</text>
</comment>
<proteinExistence type="predicted"/>
<protein>
    <submittedName>
        <fullName evidence="1">Uncharacterized protein</fullName>
    </submittedName>
</protein>
<sequence>MQPALYRDPGSRSATACGRGLAATVLEGALPPGAGRPGRAALVRHLWRAVVQRLLGACVLGTGVPGTAHAVTD</sequence>